<name>A0ACC6Q4S3_9ACTN</name>
<proteinExistence type="predicted"/>
<gene>
    <name evidence="1" type="ORF">WKI67_35190</name>
</gene>
<accession>A0ACC6Q4S3</accession>
<keyword evidence="2" id="KW-1185">Reference proteome</keyword>
<organism evidence="1 2">
    <name type="scientific">Streptomyces achmelvichensis</name>
    <dbReference type="NCBI Taxonomy" id="3134111"/>
    <lineage>
        <taxon>Bacteria</taxon>
        <taxon>Bacillati</taxon>
        <taxon>Actinomycetota</taxon>
        <taxon>Actinomycetes</taxon>
        <taxon>Kitasatosporales</taxon>
        <taxon>Streptomycetaceae</taxon>
        <taxon>Streptomyces</taxon>
    </lineage>
</organism>
<evidence type="ECO:0000313" key="2">
    <source>
        <dbReference type="Proteomes" id="UP001377168"/>
    </source>
</evidence>
<dbReference type="Proteomes" id="UP001377168">
    <property type="component" value="Unassembled WGS sequence"/>
</dbReference>
<comment type="caution">
    <text evidence="1">The sequence shown here is derived from an EMBL/GenBank/DDBJ whole genome shotgun (WGS) entry which is preliminary data.</text>
</comment>
<dbReference type="EMBL" id="JBBKAJ010000022">
    <property type="protein sequence ID" value="MEJ8638612.1"/>
    <property type="molecule type" value="Genomic_DNA"/>
</dbReference>
<protein>
    <submittedName>
        <fullName evidence="1">Uncharacterized protein</fullName>
    </submittedName>
</protein>
<evidence type="ECO:0000313" key="1">
    <source>
        <dbReference type="EMBL" id="MEJ8638612.1"/>
    </source>
</evidence>
<reference evidence="1" key="1">
    <citation type="submission" date="2024-03" db="EMBL/GenBank/DDBJ databases">
        <title>Novel Streptomyces species of biotechnological and ecological value are a feature of Machair soil.</title>
        <authorList>
            <person name="Prole J.R."/>
            <person name="Goodfellow M."/>
            <person name="Allenby N."/>
            <person name="Ward A.C."/>
        </authorList>
    </citation>
    <scope>NUCLEOTIDE SEQUENCE</scope>
    <source>
        <strain evidence="1">MS2.AVA.5</strain>
    </source>
</reference>
<sequence length="145" mass="15500">MPSPAADTAALPGRPAPPRRLCGIPVQVLLGGAAGVALTAVLLTVLWWPRSDVTYRSSAPSSVTYEDDSAHHLGLVHEHTLSGRHSYQLVIGRDPGLSYGHRVGVDTDLGADGIESTTWTTSGVRVRFPTGHEVFVPAKFFLYGR</sequence>